<dbReference type="GO" id="GO:0003677">
    <property type="term" value="F:DNA binding"/>
    <property type="evidence" value="ECO:0007669"/>
    <property type="project" value="InterPro"/>
</dbReference>
<dbReference type="CDD" id="cd00093">
    <property type="entry name" value="HTH_XRE"/>
    <property type="match status" value="1"/>
</dbReference>
<proteinExistence type="predicted"/>
<feature type="domain" description="HTH cro/C1-type" evidence="2">
    <location>
        <begin position="90"/>
        <end position="137"/>
    </location>
</feature>
<comment type="caution">
    <text evidence="3">The sequence shown here is derived from an EMBL/GenBank/DDBJ whole genome shotgun (WGS) entry which is preliminary data.</text>
</comment>
<accession>A0A544YK98</accession>
<dbReference type="Pfam" id="PF13560">
    <property type="entry name" value="HTH_31"/>
    <property type="match status" value="1"/>
</dbReference>
<dbReference type="PANTHER" id="PTHR35010">
    <property type="entry name" value="BLL4672 PROTEIN-RELATED"/>
    <property type="match status" value="1"/>
</dbReference>
<dbReference type="EMBL" id="VIRM01000049">
    <property type="protein sequence ID" value="TQS17189.1"/>
    <property type="molecule type" value="Genomic_DNA"/>
</dbReference>
<feature type="region of interest" description="Disordered" evidence="1">
    <location>
        <begin position="1"/>
        <end position="57"/>
    </location>
</feature>
<gene>
    <name evidence="3" type="ORF">FLX08_30655</name>
</gene>
<dbReference type="Gene3D" id="3.30.450.180">
    <property type="match status" value="1"/>
</dbReference>
<reference evidence="3 4" key="1">
    <citation type="submission" date="2019-07" db="EMBL/GenBank/DDBJ databases">
        <title>Microbispora hainanensis DSM 45428.</title>
        <authorList>
            <person name="Thawai C."/>
        </authorList>
    </citation>
    <scope>NUCLEOTIDE SEQUENCE [LARGE SCALE GENOMIC DNA]</scope>
    <source>
        <strain evidence="3 4">DSM 45428</strain>
    </source>
</reference>
<name>A0A544YK98_9ACTN</name>
<evidence type="ECO:0000256" key="1">
    <source>
        <dbReference type="SAM" id="MobiDB-lite"/>
    </source>
</evidence>
<dbReference type="SMART" id="SM00530">
    <property type="entry name" value="HTH_XRE"/>
    <property type="match status" value="1"/>
</dbReference>
<dbReference type="Gene3D" id="1.10.260.40">
    <property type="entry name" value="lambda repressor-like DNA-binding domains"/>
    <property type="match status" value="1"/>
</dbReference>
<evidence type="ECO:0000259" key="2">
    <source>
        <dbReference type="PROSITE" id="PS50943"/>
    </source>
</evidence>
<dbReference type="PROSITE" id="PS50943">
    <property type="entry name" value="HTH_CROC1"/>
    <property type="match status" value="1"/>
</dbReference>
<dbReference type="PANTHER" id="PTHR35010:SF2">
    <property type="entry name" value="BLL4672 PROTEIN"/>
    <property type="match status" value="1"/>
</dbReference>
<sequence>MTIDPASAAPASAETAARGACARSRASGAGPQSRMPGATRPLGARHDGGVMAGKSSSEELGEFLRARRAAVTPQELGITPSYGDRRRVPGLRREELAELAGLSTTYYTRLERGESHQVSDAILEAVARALKLSPDERAHLYRLARALPPVRGTGNEDHVRDPIRDLVGSSLGAVVLVGRRTDILAGNPLGYALWCLTTAEIAAIGTPDAPNQARRVFLGPRFRDLFADWERQAEDLVSYLRLATAERPDDLALHRLVSELATGSEDFARLWRDHPVRDCLHTVRRYRHPLVGELELNEEILRLPDDPGQRLIVSAAKAGTRSADRLALLGVRVAG</sequence>
<organism evidence="3 4">
    <name type="scientific">Microbispora hainanensis</name>
    <dbReference type="NCBI Taxonomy" id="568844"/>
    <lineage>
        <taxon>Bacteria</taxon>
        <taxon>Bacillati</taxon>
        <taxon>Actinomycetota</taxon>
        <taxon>Actinomycetes</taxon>
        <taxon>Streptosporangiales</taxon>
        <taxon>Streptosporangiaceae</taxon>
        <taxon>Microbispora</taxon>
    </lineage>
</organism>
<evidence type="ECO:0000313" key="3">
    <source>
        <dbReference type="EMBL" id="TQS17189.1"/>
    </source>
</evidence>
<dbReference type="InterPro" id="IPR041413">
    <property type="entry name" value="MLTR_LBD"/>
</dbReference>
<evidence type="ECO:0000313" key="4">
    <source>
        <dbReference type="Proteomes" id="UP000316541"/>
    </source>
</evidence>
<dbReference type="AlphaFoldDB" id="A0A544YK98"/>
<protein>
    <submittedName>
        <fullName evidence="3">Helix-turn-helix transcriptional regulator</fullName>
    </submittedName>
</protein>
<dbReference type="Pfam" id="PF17765">
    <property type="entry name" value="MLTR_LBD"/>
    <property type="match status" value="1"/>
</dbReference>
<dbReference type="Proteomes" id="UP000316541">
    <property type="component" value="Unassembled WGS sequence"/>
</dbReference>
<feature type="compositionally biased region" description="Low complexity" evidence="1">
    <location>
        <begin position="1"/>
        <end position="30"/>
    </location>
</feature>
<dbReference type="InterPro" id="IPR010982">
    <property type="entry name" value="Lambda_DNA-bd_dom_sf"/>
</dbReference>
<dbReference type="InterPro" id="IPR001387">
    <property type="entry name" value="Cro/C1-type_HTH"/>
</dbReference>
<dbReference type="SUPFAM" id="SSF47413">
    <property type="entry name" value="lambda repressor-like DNA-binding domains"/>
    <property type="match status" value="1"/>
</dbReference>